<evidence type="ECO:0000313" key="1">
    <source>
        <dbReference type="EMBL" id="CAG2065947.1"/>
    </source>
</evidence>
<keyword evidence="2" id="KW-1185">Reference proteome</keyword>
<comment type="caution">
    <text evidence="1">The sequence shown here is derived from an EMBL/GenBank/DDBJ whole genome shotgun (WGS) entry which is preliminary data.</text>
</comment>
<name>A0ABN7PFD1_TIMPD</name>
<sequence>PDCYCFEEWVELGAKRAELCIYNPLERSRSQRREAPRDWLPVVFDKYGPNDWPSRLEDET</sequence>
<organism evidence="1 2">
    <name type="scientific">Timema podura</name>
    <name type="common">Walking stick</name>
    <dbReference type="NCBI Taxonomy" id="61482"/>
    <lineage>
        <taxon>Eukaryota</taxon>
        <taxon>Metazoa</taxon>
        <taxon>Ecdysozoa</taxon>
        <taxon>Arthropoda</taxon>
        <taxon>Hexapoda</taxon>
        <taxon>Insecta</taxon>
        <taxon>Pterygota</taxon>
        <taxon>Neoptera</taxon>
        <taxon>Polyneoptera</taxon>
        <taxon>Phasmatodea</taxon>
        <taxon>Timematodea</taxon>
        <taxon>Timematoidea</taxon>
        <taxon>Timematidae</taxon>
        <taxon>Timema</taxon>
    </lineage>
</organism>
<gene>
    <name evidence="1" type="ORF">TPAB3V08_LOCUS12890</name>
</gene>
<feature type="non-terminal residue" evidence="1">
    <location>
        <position position="1"/>
    </location>
</feature>
<proteinExistence type="predicted"/>
<accession>A0ABN7PFD1</accession>
<protein>
    <submittedName>
        <fullName evidence="1">Uncharacterized protein</fullName>
    </submittedName>
</protein>
<reference evidence="1" key="1">
    <citation type="submission" date="2021-03" db="EMBL/GenBank/DDBJ databases">
        <authorList>
            <person name="Tran Van P."/>
        </authorList>
    </citation>
    <scope>NUCLEOTIDE SEQUENCE</scope>
</reference>
<dbReference type="Proteomes" id="UP001153148">
    <property type="component" value="Unassembled WGS sequence"/>
</dbReference>
<evidence type="ECO:0000313" key="2">
    <source>
        <dbReference type="Proteomes" id="UP001153148"/>
    </source>
</evidence>
<dbReference type="EMBL" id="CAJPIN010048487">
    <property type="protein sequence ID" value="CAG2065947.1"/>
    <property type="molecule type" value="Genomic_DNA"/>
</dbReference>